<proteinExistence type="predicted"/>
<gene>
    <name evidence="2" type="ORF">VTK73DRAFT_48</name>
</gene>
<protein>
    <submittedName>
        <fullName evidence="2">Uncharacterized protein</fullName>
    </submittedName>
</protein>
<feature type="compositionally biased region" description="Polar residues" evidence="1">
    <location>
        <begin position="75"/>
        <end position="84"/>
    </location>
</feature>
<feature type="compositionally biased region" description="Polar residues" evidence="1">
    <location>
        <begin position="121"/>
        <end position="131"/>
    </location>
</feature>
<evidence type="ECO:0000313" key="3">
    <source>
        <dbReference type="Proteomes" id="UP001586593"/>
    </source>
</evidence>
<name>A0ABR3Y8I8_9PEZI</name>
<evidence type="ECO:0000313" key="2">
    <source>
        <dbReference type="EMBL" id="KAL1884354.1"/>
    </source>
</evidence>
<keyword evidence="3" id="KW-1185">Reference proteome</keyword>
<feature type="compositionally biased region" description="Polar residues" evidence="1">
    <location>
        <begin position="97"/>
        <end position="110"/>
    </location>
</feature>
<dbReference type="EMBL" id="JAZHXJ010000001">
    <property type="protein sequence ID" value="KAL1884354.1"/>
    <property type="molecule type" value="Genomic_DNA"/>
</dbReference>
<feature type="region of interest" description="Disordered" evidence="1">
    <location>
        <begin position="68"/>
        <end position="147"/>
    </location>
</feature>
<reference evidence="2 3" key="1">
    <citation type="journal article" date="2024" name="Commun. Biol.">
        <title>Comparative genomic analysis of thermophilic fungi reveals convergent evolutionary adaptations and gene losses.</title>
        <authorList>
            <person name="Steindorff A.S."/>
            <person name="Aguilar-Pontes M.V."/>
            <person name="Robinson A.J."/>
            <person name="Andreopoulos B."/>
            <person name="LaButti K."/>
            <person name="Kuo A."/>
            <person name="Mondo S."/>
            <person name="Riley R."/>
            <person name="Otillar R."/>
            <person name="Haridas S."/>
            <person name="Lipzen A."/>
            <person name="Grimwood J."/>
            <person name="Schmutz J."/>
            <person name="Clum A."/>
            <person name="Reid I.D."/>
            <person name="Moisan M.C."/>
            <person name="Butler G."/>
            <person name="Nguyen T.T.M."/>
            <person name="Dewar K."/>
            <person name="Conant G."/>
            <person name="Drula E."/>
            <person name="Henrissat B."/>
            <person name="Hansel C."/>
            <person name="Singer S."/>
            <person name="Hutchinson M.I."/>
            <person name="de Vries R.P."/>
            <person name="Natvig D.O."/>
            <person name="Powell A.J."/>
            <person name="Tsang A."/>
            <person name="Grigoriev I.V."/>
        </authorList>
    </citation>
    <scope>NUCLEOTIDE SEQUENCE [LARGE SCALE GENOMIC DNA]</scope>
    <source>
        <strain evidence="2 3">ATCC 24622</strain>
    </source>
</reference>
<organism evidence="2 3">
    <name type="scientific">Phialemonium thermophilum</name>
    <dbReference type="NCBI Taxonomy" id="223376"/>
    <lineage>
        <taxon>Eukaryota</taxon>
        <taxon>Fungi</taxon>
        <taxon>Dikarya</taxon>
        <taxon>Ascomycota</taxon>
        <taxon>Pezizomycotina</taxon>
        <taxon>Sordariomycetes</taxon>
        <taxon>Sordariomycetidae</taxon>
        <taxon>Cephalothecales</taxon>
        <taxon>Cephalothecaceae</taxon>
        <taxon>Phialemonium</taxon>
    </lineage>
</organism>
<sequence>MSLFSAFKMSVALRNYPSQCAHSRFGLLRFSLLRSRSSVRKNAGEWSSFPGPRGLKNGGQFARLIEREDAGNGQGQAIRSTDPTRGQIKAFNKAPPNMSTSSKGSDSQNRIKMRKNDGARQVNSRDQTDLATRSGKRSTGEPRENEWLGTSFAVASQNWGTMAVGGWKAT</sequence>
<dbReference type="Proteomes" id="UP001586593">
    <property type="component" value="Unassembled WGS sequence"/>
</dbReference>
<evidence type="ECO:0000256" key="1">
    <source>
        <dbReference type="SAM" id="MobiDB-lite"/>
    </source>
</evidence>
<accession>A0ABR3Y8I8</accession>
<comment type="caution">
    <text evidence="2">The sequence shown here is derived from an EMBL/GenBank/DDBJ whole genome shotgun (WGS) entry which is preliminary data.</text>
</comment>